<protein>
    <submittedName>
        <fullName evidence="3">KLTH0H01496p</fullName>
    </submittedName>
</protein>
<evidence type="ECO:0000256" key="1">
    <source>
        <dbReference type="ARBA" id="ARBA00038101"/>
    </source>
</evidence>
<keyword evidence="2" id="KW-0732">Signal</keyword>
<dbReference type="OrthoDB" id="27934at2759"/>
<dbReference type="Proteomes" id="UP000002036">
    <property type="component" value="Chromosome H"/>
</dbReference>
<dbReference type="FunCoup" id="C5E220">
    <property type="interactions" value="337"/>
</dbReference>
<dbReference type="GeneID" id="8294256"/>
<feature type="chain" id="PRO_5002950721" evidence="2">
    <location>
        <begin position="19"/>
        <end position="746"/>
    </location>
</feature>
<reference evidence="3 4" key="1">
    <citation type="journal article" date="2009" name="Genome Res.">
        <title>Comparative genomics of protoploid Saccharomycetaceae.</title>
        <authorList>
            <consortium name="The Genolevures Consortium"/>
            <person name="Souciet J.-L."/>
            <person name="Dujon B."/>
            <person name="Gaillardin C."/>
            <person name="Johnston M."/>
            <person name="Baret P.V."/>
            <person name="Cliften P."/>
            <person name="Sherman D.J."/>
            <person name="Weissenbach J."/>
            <person name="Westhof E."/>
            <person name="Wincker P."/>
            <person name="Jubin C."/>
            <person name="Poulain J."/>
            <person name="Barbe V."/>
            <person name="Segurens B."/>
            <person name="Artiguenave F."/>
            <person name="Anthouard V."/>
            <person name="Vacherie B."/>
            <person name="Val M.-E."/>
            <person name="Fulton R.S."/>
            <person name="Minx P."/>
            <person name="Wilson R."/>
            <person name="Durrens P."/>
            <person name="Jean G."/>
            <person name="Marck C."/>
            <person name="Martin T."/>
            <person name="Nikolski M."/>
            <person name="Rolland T."/>
            <person name="Seret M.-L."/>
            <person name="Casaregola S."/>
            <person name="Despons L."/>
            <person name="Fairhead C."/>
            <person name="Fischer G."/>
            <person name="Lafontaine I."/>
            <person name="Leh V."/>
            <person name="Lemaire M."/>
            <person name="de Montigny J."/>
            <person name="Neuveglise C."/>
            <person name="Thierry A."/>
            <person name="Blanc-Lenfle I."/>
            <person name="Bleykasten C."/>
            <person name="Diffels J."/>
            <person name="Fritsch E."/>
            <person name="Frangeul L."/>
            <person name="Goeffon A."/>
            <person name="Jauniaux N."/>
            <person name="Kachouri-Lafond R."/>
            <person name="Payen C."/>
            <person name="Potier S."/>
            <person name="Pribylova L."/>
            <person name="Ozanne C."/>
            <person name="Richard G.-F."/>
            <person name="Sacerdot C."/>
            <person name="Straub M.-L."/>
            <person name="Talla E."/>
        </authorList>
    </citation>
    <scope>NUCLEOTIDE SEQUENCE [LARGE SCALE GENOMIC DNA]</scope>
    <source>
        <strain evidence="4">ATCC 56472 / CBS 6340 / NRRL Y-8284</strain>
    </source>
</reference>
<dbReference type="SUPFAM" id="SSF81901">
    <property type="entry name" value="HCP-like"/>
    <property type="match status" value="3"/>
</dbReference>
<dbReference type="InterPro" id="IPR006597">
    <property type="entry name" value="Sel1-like"/>
</dbReference>
<dbReference type="EMBL" id="CU928180">
    <property type="protein sequence ID" value="CAR30081.1"/>
    <property type="molecule type" value="Genomic_DNA"/>
</dbReference>
<dbReference type="SMART" id="SM00671">
    <property type="entry name" value="SEL1"/>
    <property type="match status" value="5"/>
</dbReference>
<organism evidence="3 4">
    <name type="scientific">Lachancea thermotolerans (strain ATCC 56472 / CBS 6340 / NRRL Y-8284)</name>
    <name type="common">Yeast</name>
    <name type="synonym">Kluyveromyces thermotolerans</name>
    <dbReference type="NCBI Taxonomy" id="559295"/>
    <lineage>
        <taxon>Eukaryota</taxon>
        <taxon>Fungi</taxon>
        <taxon>Dikarya</taxon>
        <taxon>Ascomycota</taxon>
        <taxon>Saccharomycotina</taxon>
        <taxon>Saccharomycetes</taxon>
        <taxon>Saccharomycetales</taxon>
        <taxon>Saccharomycetaceae</taxon>
        <taxon>Lachancea</taxon>
    </lineage>
</organism>
<dbReference type="PANTHER" id="PTHR11102:SF160">
    <property type="entry name" value="ERAD-ASSOCIATED E3 UBIQUITIN-PROTEIN LIGASE COMPONENT HRD3"/>
    <property type="match status" value="1"/>
</dbReference>
<feature type="signal peptide" evidence="2">
    <location>
        <begin position="1"/>
        <end position="18"/>
    </location>
</feature>
<dbReference type="KEGG" id="lth:KLTH0H01496g"/>
<dbReference type="HOGENOM" id="CLU_348239_0_0_1"/>
<dbReference type="AlphaFoldDB" id="C5E220"/>
<keyword evidence="4" id="KW-1185">Reference proteome</keyword>
<dbReference type="InParanoid" id="C5E220"/>
<name>C5E220_LACTC</name>
<dbReference type="PANTHER" id="PTHR11102">
    <property type="entry name" value="SEL-1-LIKE PROTEIN"/>
    <property type="match status" value="1"/>
</dbReference>
<evidence type="ECO:0000313" key="4">
    <source>
        <dbReference type="Proteomes" id="UP000002036"/>
    </source>
</evidence>
<dbReference type="Pfam" id="PF08238">
    <property type="entry name" value="Sel1"/>
    <property type="match status" value="7"/>
</dbReference>
<dbReference type="RefSeq" id="XP_002555943.1">
    <property type="nucleotide sequence ID" value="XM_002555897.1"/>
</dbReference>
<dbReference type="InterPro" id="IPR050767">
    <property type="entry name" value="Sel1_AlgK"/>
</dbReference>
<proteinExistence type="inferred from homology"/>
<dbReference type="Gene3D" id="1.25.40.10">
    <property type="entry name" value="Tetratricopeptide repeat domain"/>
    <property type="match status" value="3"/>
</dbReference>
<sequence length="746" mass="84851">MRLQHLWTAAVWCQLVLSTQDPWQEAVALLETLPMKADPMVSSAQESDPYMEQVGRGIKITLPIDYYEREQESNYKSFFENEASPVQQEAYKKLVRSSDEFNNTEATYTLAQMHLVQNFGFPHNKTLAFKYMQRFNELTDFQNASAVFELGVMHITGLFGAIPIDVSKGLAFYEQAAKLGDYRARMALAYRYLNGINTPKDLNRSQFLYSLLARELREHFNDTEWNIFPPYVESYSVRIPDFSGGLLGSGLSVTASSAKRTRSSRPDITSSILTNLQSGKIVLRFVGGQGDFLEDDDDDENKIVDYYYTALDNYQGTYTQKRNLEKAFYLLNSTVHEFRPFLKFMDPLPKYYYARCLELLGHMYLTGEGIERADVDSSEVCLKDAIGIRDALPQAYLDLGIINHYFRNNITEAVKCYTHLRESQSSTGAELFQLDKIYKSGLLPKDGEFASLWIEKESSPNVISIGMLPEKFIEHAAIFYGCNRAVYENAVNYESDVFFKGPGGGSLVALNGFRRFVHSRENLVAPHLREAFVELLLGNTEAALWLYAQAAEQGFETAQTNTAFLLYQPSFLLEDPPQVPQERKLLAATYYKRAYGQHNTDALVVAGNIYYNMGLYVEAAELYRASSTPQGSWNLGYMYEFGLGVKQSFRLASRHYKSSLSQTRKVYLGVKLTLLKLQLKKWLSWLSDKPIVRPLLGASADEENGSLGTSLPGSGTFKWMKKKQERQTHAPEQTTPWSLLSRFFSF</sequence>
<dbReference type="OMA" id="MDLQARK"/>
<evidence type="ECO:0000256" key="2">
    <source>
        <dbReference type="SAM" id="SignalP"/>
    </source>
</evidence>
<accession>C5E220</accession>
<gene>
    <name evidence="3" type="ordered locus">KLTH0H01496g</name>
</gene>
<dbReference type="eggNOG" id="KOG1550">
    <property type="taxonomic scope" value="Eukaryota"/>
</dbReference>
<comment type="similarity">
    <text evidence="1">Belongs to the sel-1 family.</text>
</comment>
<dbReference type="STRING" id="559295.C5E220"/>
<dbReference type="InterPro" id="IPR011990">
    <property type="entry name" value="TPR-like_helical_dom_sf"/>
</dbReference>
<evidence type="ECO:0000313" key="3">
    <source>
        <dbReference type="EMBL" id="CAR30081.1"/>
    </source>
</evidence>